<dbReference type="EMBL" id="LAZR01009232">
    <property type="protein sequence ID" value="KKM73868.1"/>
    <property type="molecule type" value="Genomic_DNA"/>
</dbReference>
<protein>
    <recommendedName>
        <fullName evidence="5">Radical SAM core domain-containing protein</fullName>
    </recommendedName>
</protein>
<proteinExistence type="predicted"/>
<dbReference type="InterPro" id="IPR007197">
    <property type="entry name" value="rSAM"/>
</dbReference>
<dbReference type="PROSITE" id="PS51918">
    <property type="entry name" value="RADICAL_SAM"/>
    <property type="match status" value="1"/>
</dbReference>
<dbReference type="SFLD" id="SFLDG01067">
    <property type="entry name" value="SPASM/twitch_domain_containing"/>
    <property type="match status" value="1"/>
</dbReference>
<sequence>MLNWLKRVPESQGWIQKIGEIAVRQHTFMPRMIDLEVSRVCNLSCPACMRRADSSLAQSRKETSFCTLERFKEIYKEIPTLGTLNFMGDGEPLMNKELNDIIHYASLKDIHTVLTTNATLVTSSDVLYWTKNKVYRIHASVDAAGKELYEGIRVGADWRKTMENLKLIGASGIPFCINVVLTKQNIHEMPHMIRLCKEVNATEVTFLMPICTYGDDRDVRPDYSRENLSRFLETQRLCNDLGIKWIFPLTLNPTFRRFSFPFIRPQISIEGDLFACCYSLGRGKVWYEGHGYEVPDYNMGNMFKEGFHEVWHNEGFSEIRRIYKESEVKRGTVISRQELLNRTKEAMESTNGSKYDHCKICLARWGMACS</sequence>
<dbReference type="Pfam" id="PF13186">
    <property type="entry name" value="SPASM"/>
    <property type="match status" value="1"/>
</dbReference>
<dbReference type="AlphaFoldDB" id="A0A0F9JVZ9"/>
<name>A0A0F9JVZ9_9ZZZZ</name>
<dbReference type="SFLD" id="SFLDS00029">
    <property type="entry name" value="Radical_SAM"/>
    <property type="match status" value="1"/>
</dbReference>
<keyword evidence="2" id="KW-0479">Metal-binding</keyword>
<dbReference type="CDD" id="cd21109">
    <property type="entry name" value="SPASM"/>
    <property type="match status" value="1"/>
</dbReference>
<reference evidence="6" key="1">
    <citation type="journal article" date="2015" name="Nature">
        <title>Complex archaea that bridge the gap between prokaryotes and eukaryotes.</title>
        <authorList>
            <person name="Spang A."/>
            <person name="Saw J.H."/>
            <person name="Jorgensen S.L."/>
            <person name="Zaremba-Niedzwiedzka K."/>
            <person name="Martijn J."/>
            <person name="Lind A.E."/>
            <person name="van Eijk R."/>
            <person name="Schleper C."/>
            <person name="Guy L."/>
            <person name="Ettema T.J."/>
        </authorList>
    </citation>
    <scope>NUCLEOTIDE SEQUENCE</scope>
</reference>
<comment type="caution">
    <text evidence="6">The sequence shown here is derived from an EMBL/GenBank/DDBJ whole genome shotgun (WGS) entry which is preliminary data.</text>
</comment>
<dbReference type="InterPro" id="IPR006638">
    <property type="entry name" value="Elp3/MiaA/NifB-like_rSAM"/>
</dbReference>
<evidence type="ECO:0000256" key="4">
    <source>
        <dbReference type="ARBA" id="ARBA00023014"/>
    </source>
</evidence>
<organism evidence="6">
    <name type="scientific">marine sediment metagenome</name>
    <dbReference type="NCBI Taxonomy" id="412755"/>
    <lineage>
        <taxon>unclassified sequences</taxon>
        <taxon>metagenomes</taxon>
        <taxon>ecological metagenomes</taxon>
    </lineage>
</organism>
<dbReference type="Pfam" id="PF04055">
    <property type="entry name" value="Radical_SAM"/>
    <property type="match status" value="1"/>
</dbReference>
<dbReference type="SMART" id="SM00729">
    <property type="entry name" value="Elp3"/>
    <property type="match status" value="1"/>
</dbReference>
<dbReference type="InterPro" id="IPR023885">
    <property type="entry name" value="4Fe4S-binding_SPASM_dom"/>
</dbReference>
<dbReference type="GO" id="GO:0003824">
    <property type="term" value="F:catalytic activity"/>
    <property type="evidence" value="ECO:0007669"/>
    <property type="project" value="InterPro"/>
</dbReference>
<evidence type="ECO:0000256" key="1">
    <source>
        <dbReference type="ARBA" id="ARBA00022691"/>
    </source>
</evidence>
<feature type="domain" description="Radical SAM core" evidence="5">
    <location>
        <begin position="27"/>
        <end position="244"/>
    </location>
</feature>
<dbReference type="InterPro" id="IPR058240">
    <property type="entry name" value="rSAM_sf"/>
</dbReference>
<keyword evidence="4" id="KW-0411">Iron-sulfur</keyword>
<dbReference type="InterPro" id="IPR050377">
    <property type="entry name" value="Radical_SAM_PqqE_MftC-like"/>
</dbReference>
<gene>
    <name evidence="6" type="ORF">LCGC14_1406060</name>
</gene>
<dbReference type="GO" id="GO:0051536">
    <property type="term" value="F:iron-sulfur cluster binding"/>
    <property type="evidence" value="ECO:0007669"/>
    <property type="project" value="UniProtKB-KW"/>
</dbReference>
<evidence type="ECO:0000256" key="2">
    <source>
        <dbReference type="ARBA" id="ARBA00022723"/>
    </source>
</evidence>
<dbReference type="SUPFAM" id="SSF102114">
    <property type="entry name" value="Radical SAM enzymes"/>
    <property type="match status" value="1"/>
</dbReference>
<keyword evidence="1" id="KW-0949">S-adenosyl-L-methionine</keyword>
<dbReference type="InterPro" id="IPR013785">
    <property type="entry name" value="Aldolase_TIM"/>
</dbReference>
<keyword evidence="3" id="KW-0408">Iron</keyword>
<evidence type="ECO:0000256" key="3">
    <source>
        <dbReference type="ARBA" id="ARBA00023004"/>
    </source>
</evidence>
<evidence type="ECO:0000313" key="6">
    <source>
        <dbReference type="EMBL" id="KKM73868.1"/>
    </source>
</evidence>
<dbReference type="PANTHER" id="PTHR11228:SF7">
    <property type="entry name" value="PQQA PEPTIDE CYCLASE"/>
    <property type="match status" value="1"/>
</dbReference>
<dbReference type="GO" id="GO:0046872">
    <property type="term" value="F:metal ion binding"/>
    <property type="evidence" value="ECO:0007669"/>
    <property type="project" value="UniProtKB-KW"/>
</dbReference>
<dbReference type="Gene3D" id="3.20.20.70">
    <property type="entry name" value="Aldolase class I"/>
    <property type="match status" value="1"/>
</dbReference>
<accession>A0A0F9JVZ9</accession>
<dbReference type="PANTHER" id="PTHR11228">
    <property type="entry name" value="RADICAL SAM DOMAIN PROTEIN"/>
    <property type="match status" value="1"/>
</dbReference>
<dbReference type="CDD" id="cd01335">
    <property type="entry name" value="Radical_SAM"/>
    <property type="match status" value="1"/>
</dbReference>
<evidence type="ECO:0000259" key="5">
    <source>
        <dbReference type="PROSITE" id="PS51918"/>
    </source>
</evidence>